<dbReference type="RefSeq" id="WP_128389891.1">
    <property type="nucleotide sequence ID" value="NZ_SBII01000006.1"/>
</dbReference>
<gene>
    <name evidence="2" type="ORF">EPI11_10325</name>
</gene>
<feature type="signal peptide" evidence="1">
    <location>
        <begin position="1"/>
        <end position="21"/>
    </location>
</feature>
<sequence length="191" mass="21069">MKRVFQMLLVALVVASCNKKASTEDANADTATETKTETPAVAYVFNEADWVETDLSAINKAYPILVKLPKTAKITPSDVNPEELMVTINEETGVDVSTTFENTTEEAVKRYKAQFAAGAKTTKVLKEDADGFIYEELATEGYDAQYRFFFMLKAKGEGCYVFHNRATGIVGGTKEAAEKMYETIKSSAKLK</sequence>
<dbReference type="PROSITE" id="PS51257">
    <property type="entry name" value="PROKAR_LIPOPROTEIN"/>
    <property type="match status" value="1"/>
</dbReference>
<accession>A0A444HAH3</accession>
<evidence type="ECO:0000313" key="2">
    <source>
        <dbReference type="EMBL" id="RWX00264.1"/>
    </source>
</evidence>
<keyword evidence="3" id="KW-1185">Reference proteome</keyword>
<protein>
    <recommendedName>
        <fullName evidence="4">PsbP C-terminal domain-containing protein</fullName>
    </recommendedName>
</protein>
<dbReference type="Proteomes" id="UP000287527">
    <property type="component" value="Unassembled WGS sequence"/>
</dbReference>
<comment type="caution">
    <text evidence="2">The sequence shown here is derived from an EMBL/GenBank/DDBJ whole genome shotgun (WGS) entry which is preliminary data.</text>
</comment>
<keyword evidence="1" id="KW-0732">Signal</keyword>
<feature type="chain" id="PRO_5019424507" description="PsbP C-terminal domain-containing protein" evidence="1">
    <location>
        <begin position="22"/>
        <end position="191"/>
    </location>
</feature>
<proteinExistence type="predicted"/>
<name>A0A444HAH3_9FLAO</name>
<reference evidence="2 3" key="1">
    <citation type="submission" date="2019-01" db="EMBL/GenBank/DDBJ databases">
        <title>Flavobacterium sp. nov.,isolated from freshwater.</title>
        <authorList>
            <person name="Zhang R."/>
            <person name="Du Z.-J."/>
        </authorList>
    </citation>
    <scope>NUCLEOTIDE SEQUENCE [LARGE SCALE GENOMIC DNA]</scope>
    <source>
        <strain evidence="2 3">1E403</strain>
    </source>
</reference>
<evidence type="ECO:0000256" key="1">
    <source>
        <dbReference type="SAM" id="SignalP"/>
    </source>
</evidence>
<organism evidence="2 3">
    <name type="scientific">Flavobacterium cerinum</name>
    <dbReference type="NCBI Taxonomy" id="2502784"/>
    <lineage>
        <taxon>Bacteria</taxon>
        <taxon>Pseudomonadati</taxon>
        <taxon>Bacteroidota</taxon>
        <taxon>Flavobacteriia</taxon>
        <taxon>Flavobacteriales</taxon>
        <taxon>Flavobacteriaceae</taxon>
        <taxon>Flavobacterium</taxon>
    </lineage>
</organism>
<dbReference type="OrthoDB" id="9932063at2"/>
<dbReference type="EMBL" id="SBII01000006">
    <property type="protein sequence ID" value="RWX00264.1"/>
    <property type="molecule type" value="Genomic_DNA"/>
</dbReference>
<evidence type="ECO:0008006" key="4">
    <source>
        <dbReference type="Google" id="ProtNLM"/>
    </source>
</evidence>
<dbReference type="AlphaFoldDB" id="A0A444HAH3"/>
<evidence type="ECO:0000313" key="3">
    <source>
        <dbReference type="Proteomes" id="UP000287527"/>
    </source>
</evidence>